<dbReference type="AlphaFoldDB" id="A0A6P7WYS5"/>
<name>A0A6P7WYS5_9AMPH</name>
<dbReference type="OrthoDB" id="8670716at2759"/>
<proteinExistence type="predicted"/>
<gene>
    <name evidence="5" type="primary">LOC115462542</name>
</gene>
<protein>
    <submittedName>
        <fullName evidence="5">Interleukin-12 subunit beta-like isoform X1</fullName>
    </submittedName>
</protein>
<dbReference type="InParanoid" id="A0A6P7WYS5"/>
<dbReference type="Gene3D" id="2.60.40.10">
    <property type="entry name" value="Immunoglobulins"/>
    <property type="match status" value="1"/>
</dbReference>
<evidence type="ECO:0000256" key="3">
    <source>
        <dbReference type="ARBA" id="ARBA00023180"/>
    </source>
</evidence>
<evidence type="ECO:0000313" key="5">
    <source>
        <dbReference type="RefSeq" id="XP_030048397.1"/>
    </source>
</evidence>
<dbReference type="InterPro" id="IPR036116">
    <property type="entry name" value="FN3_sf"/>
</dbReference>
<reference evidence="5" key="1">
    <citation type="submission" date="2025-08" db="UniProtKB">
        <authorList>
            <consortium name="RefSeq"/>
        </authorList>
    </citation>
    <scope>IDENTIFICATION</scope>
</reference>
<dbReference type="GeneID" id="115462542"/>
<dbReference type="SUPFAM" id="SSF49265">
    <property type="entry name" value="Fibronectin type III"/>
    <property type="match status" value="1"/>
</dbReference>
<dbReference type="PANTHER" id="PTHR48485">
    <property type="entry name" value="INTERLEUKIN-12 SUBUNIT BETA-RELATED"/>
    <property type="match status" value="1"/>
</dbReference>
<keyword evidence="1" id="KW-0732">Signal</keyword>
<dbReference type="Proteomes" id="UP000515156">
    <property type="component" value="Chromosome 2"/>
</dbReference>
<sequence length="327" mass="38766">MQKSLYTPLLPPRYILKMGWFCLSVLLFMSAVIELSAFDTWPQNLLVATKNSEVSLECRMEQENVIWKSHRIGELIGQRIKVNDQPDTGNYSCWSQNKELLNFTYVVIDATPSEPSGIECHTNSYVNSTLHCTWNINDQLVLPALVRAKIEREGFKDYDWVYVLAKETDQMTVTFDLPNVTFCPFEDVYQTLKVTLEALDPFIYVFESKFMLFRKIVKPDHPQNVTVQKEGKDYYVTWEYPSSWTKPHSFFPLQFRVEQHNQVRSMNYRKNISMINDGETKFKVSFNHFRLSCKDLYFNSNWSDWTDWINRDGKIQIRKKKEYRSRQ</sequence>
<keyword evidence="2" id="KW-1015">Disulfide bond</keyword>
<evidence type="ECO:0000313" key="4">
    <source>
        <dbReference type="Proteomes" id="UP000515156"/>
    </source>
</evidence>
<keyword evidence="4" id="KW-1185">Reference proteome</keyword>
<accession>A0A6P7WYS5</accession>
<evidence type="ECO:0000256" key="2">
    <source>
        <dbReference type="ARBA" id="ARBA00023157"/>
    </source>
</evidence>
<keyword evidence="3" id="KW-0325">Glycoprotein</keyword>
<dbReference type="RefSeq" id="XP_030048397.1">
    <property type="nucleotide sequence ID" value="XM_030192537.1"/>
</dbReference>
<dbReference type="KEGG" id="muo:115462542"/>
<organism evidence="4 5">
    <name type="scientific">Microcaecilia unicolor</name>
    <dbReference type="NCBI Taxonomy" id="1415580"/>
    <lineage>
        <taxon>Eukaryota</taxon>
        <taxon>Metazoa</taxon>
        <taxon>Chordata</taxon>
        <taxon>Craniata</taxon>
        <taxon>Vertebrata</taxon>
        <taxon>Euteleostomi</taxon>
        <taxon>Amphibia</taxon>
        <taxon>Gymnophiona</taxon>
        <taxon>Siphonopidae</taxon>
        <taxon>Microcaecilia</taxon>
    </lineage>
</organism>
<dbReference type="InterPro" id="IPR013783">
    <property type="entry name" value="Ig-like_fold"/>
</dbReference>
<evidence type="ECO:0000256" key="1">
    <source>
        <dbReference type="ARBA" id="ARBA00022729"/>
    </source>
</evidence>
<dbReference type="InterPro" id="IPR050676">
    <property type="entry name" value="IL-12"/>
</dbReference>